<dbReference type="RefSeq" id="WP_185141845.1">
    <property type="nucleotide sequence ID" value="NZ_JACJVP010000007.1"/>
</dbReference>
<protein>
    <submittedName>
        <fullName evidence="4">DUF4825 domain-containing protein</fullName>
    </submittedName>
</protein>
<feature type="transmembrane region" description="Helical" evidence="1">
    <location>
        <begin position="303"/>
        <end position="320"/>
    </location>
</feature>
<dbReference type="Pfam" id="PF16107">
    <property type="entry name" value="DUF4825"/>
    <property type="match status" value="1"/>
</dbReference>
<evidence type="ECO:0000256" key="1">
    <source>
        <dbReference type="SAM" id="Phobius"/>
    </source>
</evidence>
<keyword evidence="1" id="KW-0472">Membrane</keyword>
<comment type="caution">
    <text evidence="4">The sequence shown here is derived from an EMBL/GenBank/DDBJ whole genome shotgun (WGS) entry which is preliminary data.</text>
</comment>
<dbReference type="PANTHER" id="PTHR34978">
    <property type="entry name" value="POSSIBLE SENSOR-TRANSDUCER PROTEIN BLAR"/>
    <property type="match status" value="1"/>
</dbReference>
<feature type="transmembrane region" description="Helical" evidence="1">
    <location>
        <begin position="6"/>
        <end position="31"/>
    </location>
</feature>
<reference evidence="4 5" key="1">
    <citation type="submission" date="2020-08" db="EMBL/GenBank/DDBJ databases">
        <title>Cohnella phylogeny.</title>
        <authorList>
            <person name="Dunlap C."/>
        </authorList>
    </citation>
    <scope>NUCLEOTIDE SEQUENCE [LARGE SCALE GENOMIC DNA]</scope>
    <source>
        <strain evidence="4 5">DSM 28246</strain>
    </source>
</reference>
<evidence type="ECO:0000259" key="3">
    <source>
        <dbReference type="Pfam" id="PF16107"/>
    </source>
</evidence>
<dbReference type="InterPro" id="IPR052173">
    <property type="entry name" value="Beta-lactam_resp_regulator"/>
</dbReference>
<sequence>MNGLSALFATVLNMSITASYVAVGVFAVRFLLRRAPKIYSYALWSAVLVRMAVPITLTSAFSLLGFLPAGSRDDAGRLAYVPPSIGLMPRPEVSTGIPAVDRTVNASLPEAVAANSVNPMQLVMTAAGIVWISGTILLLAYSLYTYLRTASRVRTATRVRDRVYETDRIASPFVFGLLRPKIYVPVGLEEIELRYIAAHEETHIRRRDHWIKPLAYLALIVHWFNPLLWLSFRSMSKDMEMACDERVLRSLGPDGRHGYSQSLLSLSTGKRDWLQAGPLTFGEDHVTARIKRIVRYRRPGPRAVALVFLAVAALIAGFVADPRSPADRGQASPPSDGAGEVYPVQELLRHQTAYVGDNSRVVALIDLLPLPSGYRRGVVELHTAEAPYGLTIRYEADAKTGEGAAVDQSLDSGSQDTLFRRNAAVLFSLIGNVDRISAVVGEDRGHPYTVERAEIEAAFGGDVRPHAADETKLSAYVEEVARSAGAAGEPNPAPPAGNEIVLLSSSRVDLANGGILYVNVEMVEGRHETEAEAGGPGGGIYADNYTGTYRLRVVNPALSTQGSTAFIYDGLMEDFGEKTLNFGGKFDLAWADYNGDGQPDFTLGQWAGSNGGIYRLYTLTERGEIVKLDTGGEMYIADHLPSVLLEQLGGNRFAAKYYDQESGEYKQWIYQWDKDKFAQVNA</sequence>
<keyword evidence="1" id="KW-0812">Transmembrane</keyword>
<evidence type="ECO:0000313" key="5">
    <source>
        <dbReference type="Proteomes" id="UP000547209"/>
    </source>
</evidence>
<feature type="domain" description="Peptidase M56" evidence="2">
    <location>
        <begin position="10"/>
        <end position="292"/>
    </location>
</feature>
<dbReference type="Proteomes" id="UP000547209">
    <property type="component" value="Unassembled WGS sequence"/>
</dbReference>
<keyword evidence="1" id="KW-1133">Transmembrane helix</keyword>
<dbReference type="AlphaFoldDB" id="A0A7X0VEM7"/>
<feature type="transmembrane region" description="Helical" evidence="1">
    <location>
        <begin position="43"/>
        <end position="67"/>
    </location>
</feature>
<gene>
    <name evidence="4" type="ORF">H7C19_06930</name>
</gene>
<evidence type="ECO:0000259" key="2">
    <source>
        <dbReference type="Pfam" id="PF05569"/>
    </source>
</evidence>
<proteinExistence type="predicted"/>
<dbReference type="InterPro" id="IPR008756">
    <property type="entry name" value="Peptidase_M56"/>
</dbReference>
<dbReference type="InterPro" id="IPR032250">
    <property type="entry name" value="DUF4825"/>
</dbReference>
<accession>A0A7X0VEM7</accession>
<dbReference type="PANTHER" id="PTHR34978:SF3">
    <property type="entry name" value="SLR0241 PROTEIN"/>
    <property type="match status" value="1"/>
</dbReference>
<dbReference type="EMBL" id="JACJVP010000007">
    <property type="protein sequence ID" value="MBB6670418.1"/>
    <property type="molecule type" value="Genomic_DNA"/>
</dbReference>
<name>A0A7X0VEM7_9BACL</name>
<dbReference type="CDD" id="cd07341">
    <property type="entry name" value="M56_BlaR1_MecR1_like"/>
    <property type="match status" value="1"/>
</dbReference>
<keyword evidence="5" id="KW-1185">Reference proteome</keyword>
<feature type="domain" description="DUF4825" evidence="3">
    <location>
        <begin position="347"/>
        <end position="444"/>
    </location>
</feature>
<evidence type="ECO:0000313" key="4">
    <source>
        <dbReference type="EMBL" id="MBB6670418.1"/>
    </source>
</evidence>
<dbReference type="Pfam" id="PF05569">
    <property type="entry name" value="Peptidase_M56"/>
    <property type="match status" value="1"/>
</dbReference>
<feature type="transmembrane region" description="Helical" evidence="1">
    <location>
        <begin position="122"/>
        <end position="144"/>
    </location>
</feature>
<organism evidence="4 5">
    <name type="scientific">Cohnella nanjingensis</name>
    <dbReference type="NCBI Taxonomy" id="1387779"/>
    <lineage>
        <taxon>Bacteria</taxon>
        <taxon>Bacillati</taxon>
        <taxon>Bacillota</taxon>
        <taxon>Bacilli</taxon>
        <taxon>Bacillales</taxon>
        <taxon>Paenibacillaceae</taxon>
        <taxon>Cohnella</taxon>
    </lineage>
</organism>